<dbReference type="Pfam" id="PF14303">
    <property type="entry name" value="NAM-associated"/>
    <property type="match status" value="1"/>
</dbReference>
<comment type="caution">
    <text evidence="3">The sequence shown here is derived from an EMBL/GenBank/DDBJ whole genome shotgun (WGS) entry which is preliminary data.</text>
</comment>
<proteinExistence type="predicted"/>
<evidence type="ECO:0000259" key="2">
    <source>
        <dbReference type="Pfam" id="PF14303"/>
    </source>
</evidence>
<name>A0A8T0T5W1_PANVG</name>
<evidence type="ECO:0000313" key="3">
    <source>
        <dbReference type="EMBL" id="KAG2606701.1"/>
    </source>
</evidence>
<keyword evidence="4" id="KW-1185">Reference proteome</keyword>
<evidence type="ECO:0000256" key="1">
    <source>
        <dbReference type="SAM" id="MobiDB-lite"/>
    </source>
</evidence>
<accession>A0A8T0T5W1</accession>
<gene>
    <name evidence="3" type="ORF">PVAP13_4NG211930</name>
</gene>
<feature type="region of interest" description="Disordered" evidence="1">
    <location>
        <begin position="17"/>
        <end position="82"/>
    </location>
</feature>
<sequence length="206" mass="23560">MLHYWVLLQHNQKWLTRKDEAPPKKQKSRNSSLQFEGVQDVDDGVLDEDRRGGSPTASSEAPTRTRPPGRKAEKEKLKRGAGGGAYKEVFQEMLTKREEMEARKEARWIEVKAMEERKAAFKERKVAIEEEKLRIMGNEVVNKNLEREQKIIFMDTSCLDDQQKAYVSTMRARILAAQMGGFEGGTSNGSNGLLMNCAMEGWLLYF</sequence>
<dbReference type="EMBL" id="CM029044">
    <property type="protein sequence ID" value="KAG2606701.1"/>
    <property type="molecule type" value="Genomic_DNA"/>
</dbReference>
<reference evidence="3 4" key="1">
    <citation type="submission" date="2020-05" db="EMBL/GenBank/DDBJ databases">
        <title>WGS assembly of Panicum virgatum.</title>
        <authorList>
            <person name="Lovell J.T."/>
            <person name="Jenkins J."/>
            <person name="Shu S."/>
            <person name="Juenger T.E."/>
            <person name="Schmutz J."/>
        </authorList>
    </citation>
    <scope>NUCLEOTIDE SEQUENCE [LARGE SCALE GENOMIC DNA]</scope>
    <source>
        <strain evidence="4">cv. AP13</strain>
    </source>
</reference>
<protein>
    <recommendedName>
        <fullName evidence="2">No apical meristem-associated C-terminal domain-containing protein</fullName>
    </recommendedName>
</protein>
<dbReference type="AlphaFoldDB" id="A0A8T0T5W1"/>
<dbReference type="Proteomes" id="UP000823388">
    <property type="component" value="Chromosome 4N"/>
</dbReference>
<feature type="domain" description="No apical meristem-associated C-terminal" evidence="2">
    <location>
        <begin position="2"/>
        <end position="174"/>
    </location>
</feature>
<organism evidence="3 4">
    <name type="scientific">Panicum virgatum</name>
    <name type="common">Blackwell switchgrass</name>
    <dbReference type="NCBI Taxonomy" id="38727"/>
    <lineage>
        <taxon>Eukaryota</taxon>
        <taxon>Viridiplantae</taxon>
        <taxon>Streptophyta</taxon>
        <taxon>Embryophyta</taxon>
        <taxon>Tracheophyta</taxon>
        <taxon>Spermatophyta</taxon>
        <taxon>Magnoliopsida</taxon>
        <taxon>Liliopsida</taxon>
        <taxon>Poales</taxon>
        <taxon>Poaceae</taxon>
        <taxon>PACMAD clade</taxon>
        <taxon>Panicoideae</taxon>
        <taxon>Panicodae</taxon>
        <taxon>Paniceae</taxon>
        <taxon>Panicinae</taxon>
        <taxon>Panicum</taxon>
        <taxon>Panicum sect. Hiantes</taxon>
    </lineage>
</organism>
<dbReference type="InterPro" id="IPR029466">
    <property type="entry name" value="NAM-associated_C"/>
</dbReference>
<evidence type="ECO:0000313" key="4">
    <source>
        <dbReference type="Proteomes" id="UP000823388"/>
    </source>
</evidence>